<evidence type="ECO:0000313" key="2">
    <source>
        <dbReference type="Proteomes" id="UP000245207"/>
    </source>
</evidence>
<comment type="caution">
    <text evidence="1">The sequence shown here is derived from an EMBL/GenBank/DDBJ whole genome shotgun (WGS) entry which is preliminary data.</text>
</comment>
<dbReference type="AlphaFoldDB" id="A0A2U1LSC0"/>
<keyword evidence="1" id="KW-0695">RNA-directed DNA polymerase</keyword>
<keyword evidence="1" id="KW-0808">Transferase</keyword>
<dbReference type="EMBL" id="PKPP01007999">
    <property type="protein sequence ID" value="PWA51874.1"/>
    <property type="molecule type" value="Genomic_DNA"/>
</dbReference>
<protein>
    <submittedName>
        <fullName evidence="1">Reverse transcriptase zinc-binding domain-containing protein</fullName>
    </submittedName>
</protein>
<sequence>MRDIIRPHIRYKLGNGKKASAWFDNWDEYCPLMNHLTNRVVTQACLNRQEKVADVVSNGNWSWPVAWYILFPILSYINVPLLNNEHDDKLIWRSNDGVVQEFAITNVWQTIRELLAHEMFLHGSPANRLAQTSVSYM</sequence>
<dbReference type="GO" id="GO:0003964">
    <property type="term" value="F:RNA-directed DNA polymerase activity"/>
    <property type="evidence" value="ECO:0007669"/>
    <property type="project" value="UniProtKB-KW"/>
</dbReference>
<dbReference type="Proteomes" id="UP000245207">
    <property type="component" value="Unassembled WGS sequence"/>
</dbReference>
<accession>A0A2U1LSC0</accession>
<dbReference type="OrthoDB" id="1088187at2759"/>
<proteinExistence type="predicted"/>
<reference evidence="1 2" key="1">
    <citation type="journal article" date="2018" name="Mol. Plant">
        <title>The genome of Artemisia annua provides insight into the evolution of Asteraceae family and artemisinin biosynthesis.</title>
        <authorList>
            <person name="Shen Q."/>
            <person name="Zhang L."/>
            <person name="Liao Z."/>
            <person name="Wang S."/>
            <person name="Yan T."/>
            <person name="Shi P."/>
            <person name="Liu M."/>
            <person name="Fu X."/>
            <person name="Pan Q."/>
            <person name="Wang Y."/>
            <person name="Lv Z."/>
            <person name="Lu X."/>
            <person name="Zhang F."/>
            <person name="Jiang W."/>
            <person name="Ma Y."/>
            <person name="Chen M."/>
            <person name="Hao X."/>
            <person name="Li L."/>
            <person name="Tang Y."/>
            <person name="Lv G."/>
            <person name="Zhou Y."/>
            <person name="Sun X."/>
            <person name="Brodelius P.E."/>
            <person name="Rose J.K.C."/>
            <person name="Tang K."/>
        </authorList>
    </citation>
    <scope>NUCLEOTIDE SEQUENCE [LARGE SCALE GENOMIC DNA]</scope>
    <source>
        <strain evidence="2">cv. Huhao1</strain>
        <tissue evidence="1">Leaf</tissue>
    </source>
</reference>
<organism evidence="1 2">
    <name type="scientific">Artemisia annua</name>
    <name type="common">Sweet wormwood</name>
    <dbReference type="NCBI Taxonomy" id="35608"/>
    <lineage>
        <taxon>Eukaryota</taxon>
        <taxon>Viridiplantae</taxon>
        <taxon>Streptophyta</taxon>
        <taxon>Embryophyta</taxon>
        <taxon>Tracheophyta</taxon>
        <taxon>Spermatophyta</taxon>
        <taxon>Magnoliopsida</taxon>
        <taxon>eudicotyledons</taxon>
        <taxon>Gunneridae</taxon>
        <taxon>Pentapetalae</taxon>
        <taxon>asterids</taxon>
        <taxon>campanulids</taxon>
        <taxon>Asterales</taxon>
        <taxon>Asteraceae</taxon>
        <taxon>Asteroideae</taxon>
        <taxon>Anthemideae</taxon>
        <taxon>Artemisiinae</taxon>
        <taxon>Artemisia</taxon>
    </lineage>
</organism>
<evidence type="ECO:0000313" key="1">
    <source>
        <dbReference type="EMBL" id="PWA51874.1"/>
    </source>
</evidence>
<keyword evidence="2" id="KW-1185">Reference proteome</keyword>
<name>A0A2U1LSC0_ARTAN</name>
<keyword evidence="1" id="KW-0548">Nucleotidyltransferase</keyword>
<gene>
    <name evidence="1" type="ORF">CTI12_AA459860</name>
</gene>